<gene>
    <name evidence="1" type="ORF">ACFQ1Z_03000</name>
</gene>
<comment type="caution">
    <text evidence="1">The sequence shown here is derived from an EMBL/GenBank/DDBJ whole genome shotgun (WGS) entry which is preliminary data.</text>
</comment>
<protein>
    <submittedName>
        <fullName evidence="1">Uncharacterized protein</fullName>
    </submittedName>
</protein>
<evidence type="ECO:0000313" key="1">
    <source>
        <dbReference type="EMBL" id="MFD0912507.1"/>
    </source>
</evidence>
<dbReference type="RefSeq" id="WP_379055506.1">
    <property type="nucleotide sequence ID" value="NZ_JBHTKB010000001.1"/>
</dbReference>
<reference evidence="2" key="1">
    <citation type="journal article" date="2019" name="Int. J. Syst. Evol. Microbiol.">
        <title>The Global Catalogue of Microorganisms (GCM) 10K type strain sequencing project: providing services to taxonomists for standard genome sequencing and annotation.</title>
        <authorList>
            <consortium name="The Broad Institute Genomics Platform"/>
            <consortium name="The Broad Institute Genome Sequencing Center for Infectious Disease"/>
            <person name="Wu L."/>
            <person name="Ma J."/>
        </authorList>
    </citation>
    <scope>NUCLEOTIDE SEQUENCE [LARGE SCALE GENOMIC DNA]</scope>
    <source>
        <strain evidence="2">CCUG 58412</strain>
    </source>
</reference>
<dbReference type="Proteomes" id="UP001597128">
    <property type="component" value="Unassembled WGS sequence"/>
</dbReference>
<evidence type="ECO:0000313" key="2">
    <source>
        <dbReference type="Proteomes" id="UP001597128"/>
    </source>
</evidence>
<organism evidence="1 2">
    <name type="scientific">Methylophilus luteus</name>
    <dbReference type="NCBI Taxonomy" id="640108"/>
    <lineage>
        <taxon>Bacteria</taxon>
        <taxon>Pseudomonadati</taxon>
        <taxon>Pseudomonadota</taxon>
        <taxon>Betaproteobacteria</taxon>
        <taxon>Nitrosomonadales</taxon>
        <taxon>Methylophilaceae</taxon>
        <taxon>Methylophilus</taxon>
    </lineage>
</organism>
<dbReference type="EMBL" id="JBHTKB010000001">
    <property type="protein sequence ID" value="MFD0912507.1"/>
    <property type="molecule type" value="Genomic_DNA"/>
</dbReference>
<keyword evidence="2" id="KW-1185">Reference proteome</keyword>
<proteinExistence type="predicted"/>
<accession>A0ABW3F7X4</accession>
<name>A0ABW3F7X4_9PROT</name>
<sequence length="57" mass="6394">MLVLKLFLITLLLASIIWVLVAPDYKAITAVIITGGSLLAIRVNERAQKDKREFEPK</sequence>